<comment type="cofactor">
    <cofactor evidence="1">
        <name>pyrroloquinoline quinone</name>
        <dbReference type="ChEBI" id="CHEBI:58442"/>
    </cofactor>
</comment>
<evidence type="ECO:0000256" key="1">
    <source>
        <dbReference type="ARBA" id="ARBA00001931"/>
    </source>
</evidence>
<dbReference type="PROSITE" id="PS51007">
    <property type="entry name" value="CYTC"/>
    <property type="match status" value="1"/>
</dbReference>
<name>A0A2A5WAW9_9GAMM</name>
<evidence type="ECO:0000259" key="9">
    <source>
        <dbReference type="PROSITE" id="PS51007"/>
    </source>
</evidence>
<evidence type="ECO:0000256" key="7">
    <source>
        <dbReference type="ARBA" id="ARBA00023004"/>
    </source>
</evidence>
<proteinExistence type="inferred from homology"/>
<dbReference type="InterPro" id="IPR036909">
    <property type="entry name" value="Cyt_c-like_dom_sf"/>
</dbReference>
<dbReference type="Pfam" id="PF13442">
    <property type="entry name" value="Cytochrome_CBB3"/>
    <property type="match status" value="1"/>
</dbReference>
<protein>
    <recommendedName>
        <fullName evidence="9">Cytochrome c domain-containing protein</fullName>
    </recommendedName>
</protein>
<keyword evidence="5" id="KW-0732">Signal</keyword>
<evidence type="ECO:0000313" key="10">
    <source>
        <dbReference type="EMBL" id="PDH33443.1"/>
    </source>
</evidence>
<evidence type="ECO:0000256" key="6">
    <source>
        <dbReference type="ARBA" id="ARBA00023002"/>
    </source>
</evidence>
<dbReference type="EMBL" id="NTJZ01000008">
    <property type="protein sequence ID" value="PDH33443.1"/>
    <property type="molecule type" value="Genomic_DNA"/>
</dbReference>
<dbReference type="Gene3D" id="2.140.10.10">
    <property type="entry name" value="Quinoprotein alcohol dehydrogenase-like superfamily"/>
    <property type="match status" value="1"/>
</dbReference>
<dbReference type="GO" id="GO:0020037">
    <property type="term" value="F:heme binding"/>
    <property type="evidence" value="ECO:0007669"/>
    <property type="project" value="InterPro"/>
</dbReference>
<dbReference type="SUPFAM" id="SSF50998">
    <property type="entry name" value="Quinoprotein alcohol dehydrogenase-like"/>
    <property type="match status" value="1"/>
</dbReference>
<dbReference type="AlphaFoldDB" id="A0A2A5WAW9"/>
<keyword evidence="7 8" id="KW-0408">Iron</keyword>
<dbReference type="InterPro" id="IPR002372">
    <property type="entry name" value="PQQ_rpt_dom"/>
</dbReference>
<evidence type="ECO:0000256" key="4">
    <source>
        <dbReference type="ARBA" id="ARBA00022723"/>
    </source>
</evidence>
<dbReference type="GO" id="GO:0009055">
    <property type="term" value="F:electron transfer activity"/>
    <property type="evidence" value="ECO:0007669"/>
    <property type="project" value="InterPro"/>
</dbReference>
<keyword evidence="3 8" id="KW-0349">Heme</keyword>
<evidence type="ECO:0000313" key="11">
    <source>
        <dbReference type="Proteomes" id="UP000219329"/>
    </source>
</evidence>
<dbReference type="Proteomes" id="UP000219329">
    <property type="component" value="Unassembled WGS sequence"/>
</dbReference>
<dbReference type="PANTHER" id="PTHR32303">
    <property type="entry name" value="QUINOPROTEIN ALCOHOL DEHYDROGENASE (CYTOCHROME C)"/>
    <property type="match status" value="1"/>
</dbReference>
<dbReference type="InterPro" id="IPR009056">
    <property type="entry name" value="Cyt_c-like_dom"/>
</dbReference>
<dbReference type="SMART" id="SM00564">
    <property type="entry name" value="PQQ"/>
    <property type="match status" value="6"/>
</dbReference>
<keyword evidence="4 8" id="KW-0479">Metal-binding</keyword>
<dbReference type="GO" id="GO:0016491">
    <property type="term" value="F:oxidoreductase activity"/>
    <property type="evidence" value="ECO:0007669"/>
    <property type="project" value="UniProtKB-KW"/>
</dbReference>
<feature type="domain" description="Cytochrome c" evidence="9">
    <location>
        <begin position="41"/>
        <end position="118"/>
    </location>
</feature>
<dbReference type="Pfam" id="PF01011">
    <property type="entry name" value="PQQ"/>
    <property type="match status" value="2"/>
</dbReference>
<dbReference type="GO" id="GO:0046872">
    <property type="term" value="F:metal ion binding"/>
    <property type="evidence" value="ECO:0007669"/>
    <property type="project" value="UniProtKB-KW"/>
</dbReference>
<gene>
    <name evidence="10" type="ORF">CNF02_08325</name>
</gene>
<keyword evidence="6" id="KW-0560">Oxidoreductase</keyword>
<dbReference type="InterPro" id="IPR018391">
    <property type="entry name" value="PQQ_b-propeller_rpt"/>
</dbReference>
<dbReference type="Gene3D" id="1.10.760.10">
    <property type="entry name" value="Cytochrome c-like domain"/>
    <property type="match status" value="1"/>
</dbReference>
<comment type="similarity">
    <text evidence="2">Belongs to the bacterial PQQ dehydrogenase family.</text>
</comment>
<comment type="caution">
    <text evidence="10">The sequence shown here is derived from an EMBL/GenBank/DDBJ whole genome shotgun (WGS) entry which is preliminary data.</text>
</comment>
<evidence type="ECO:0000256" key="8">
    <source>
        <dbReference type="PROSITE-ProRule" id="PRU00433"/>
    </source>
</evidence>
<sequence>MLGKVFLKNPATMSIVKLTIFLALFNSSDSLGQENVSYSEEQSTTGQQIYEQRCASCHGFNLEGFELAPSLSGNFFARRWGAGPADNLARNVQRMPPNEAGLSEGQVASVLAYILSRNGVEPGVNLLPTNLEQLASLTIPAQPLVDQRFTPRSPSFSTNGPVLPVSRLDDLTPVTNDLLLDPPADDWLVWRRTHSNLGHSPLTEINKGNVDDLRLSWTWSLPPGANMMTPIVHDGVMFALSSGDVVQAIDATTGDLLWAYQHELEGENPSESKKGVAIWEDKIIVGTSDVKLIALEAKTGRLAWEHKIDTNDEPDHRFKSAPMIVNDKAIFGLVGQMAVAGGNFIVAIDLNSGEEAWRFYTIARPDELYGNSWNGLSLEERTGGSVWTPGSYDPDTNLVYFGPAPTYDTVTMREFRNVPGTTSDALYTNSTIALNADTGELAWHFQHVKNDLLDLDWAFERQIMELPVNGEMRKAVVTGGKAAIFEAMDAVTGEYLFSIDLDMQNVFSEIDPRTGDKTMFPEAVLQPGEETPGLAKNGVCPDALGARNMQSTSYNPDTKILYVPMQDTCINNLTNRRWQKYPNPEQDGLWGLVKAVNLETREVEWTTRQFAPPASGHLTTDTGLLFRGTIDRLFQAVDQEDGEVLWQQRLDNAPTSYPITYRVDGKQYVAVATNSGSYFANGMERTTGITNSPTGASLWVFKLQD</sequence>
<evidence type="ECO:0000256" key="2">
    <source>
        <dbReference type="ARBA" id="ARBA00008156"/>
    </source>
</evidence>
<organism evidence="10 11">
    <name type="scientific">OM182 bacterium MED-G28</name>
    <dbReference type="NCBI Taxonomy" id="1986256"/>
    <lineage>
        <taxon>Bacteria</taxon>
        <taxon>Pseudomonadati</taxon>
        <taxon>Pseudomonadota</taxon>
        <taxon>Gammaproteobacteria</taxon>
        <taxon>OMG group</taxon>
        <taxon>OM182 clade</taxon>
    </lineage>
</organism>
<evidence type="ECO:0000256" key="3">
    <source>
        <dbReference type="ARBA" id="ARBA00022617"/>
    </source>
</evidence>
<reference evidence="10 11" key="1">
    <citation type="submission" date="2017-08" db="EMBL/GenBank/DDBJ databases">
        <title>Fine stratification of microbial communities through a metagenomic profile of the photic zone.</title>
        <authorList>
            <person name="Haro-Moreno J.M."/>
            <person name="Lopez-Perez M."/>
            <person name="De La Torre J."/>
            <person name="Picazo A."/>
            <person name="Camacho A."/>
            <person name="Rodriguez-Valera F."/>
        </authorList>
    </citation>
    <scope>NUCLEOTIDE SEQUENCE [LARGE SCALE GENOMIC DNA]</scope>
    <source>
        <strain evidence="10">MED-G28</strain>
    </source>
</reference>
<dbReference type="PANTHER" id="PTHR32303:SF10">
    <property type="entry name" value="OUTER MEMBRANE PROTEIN ASSEMBLY FACTOR BAMB"/>
    <property type="match status" value="1"/>
</dbReference>
<accession>A0A2A5WAW9</accession>
<evidence type="ECO:0000256" key="5">
    <source>
        <dbReference type="ARBA" id="ARBA00022729"/>
    </source>
</evidence>
<dbReference type="SUPFAM" id="SSF46626">
    <property type="entry name" value="Cytochrome c"/>
    <property type="match status" value="1"/>
</dbReference>
<dbReference type="InterPro" id="IPR011047">
    <property type="entry name" value="Quinoprotein_ADH-like_sf"/>
</dbReference>